<protein>
    <recommendedName>
        <fullName evidence="4">Phosphatidylcholine 1-acylhydrolase</fullName>
    </recommendedName>
</protein>
<evidence type="ECO:0000313" key="3">
    <source>
        <dbReference type="Proteomes" id="UP001597546"/>
    </source>
</evidence>
<dbReference type="RefSeq" id="WP_379041555.1">
    <property type="nucleotide sequence ID" value="NZ_JBHSKW010000016.1"/>
</dbReference>
<accession>A0ABW5TVD4</accession>
<reference evidence="3" key="1">
    <citation type="journal article" date="2019" name="Int. J. Syst. Evol. Microbiol.">
        <title>The Global Catalogue of Microorganisms (GCM) 10K type strain sequencing project: providing services to taxonomists for standard genome sequencing and annotation.</title>
        <authorList>
            <consortium name="The Broad Institute Genomics Platform"/>
            <consortium name="The Broad Institute Genome Sequencing Center for Infectious Disease"/>
            <person name="Wu L."/>
            <person name="Ma J."/>
        </authorList>
    </citation>
    <scope>NUCLEOTIDE SEQUENCE [LARGE SCALE GENOMIC DNA]</scope>
    <source>
        <strain evidence="3">KCTC 42456</strain>
    </source>
</reference>
<keyword evidence="1" id="KW-0732">Signal</keyword>
<organism evidence="2 3">
    <name type="scientific">Pedobacter alpinus</name>
    <dbReference type="NCBI Taxonomy" id="1590643"/>
    <lineage>
        <taxon>Bacteria</taxon>
        <taxon>Pseudomonadati</taxon>
        <taxon>Bacteroidota</taxon>
        <taxon>Sphingobacteriia</taxon>
        <taxon>Sphingobacteriales</taxon>
        <taxon>Sphingobacteriaceae</taxon>
        <taxon>Pedobacter</taxon>
    </lineage>
</organism>
<dbReference type="Proteomes" id="UP001597546">
    <property type="component" value="Unassembled WGS sequence"/>
</dbReference>
<gene>
    <name evidence="2" type="ORF">ACFSSE_15265</name>
</gene>
<proteinExistence type="predicted"/>
<evidence type="ECO:0000256" key="1">
    <source>
        <dbReference type="SAM" id="SignalP"/>
    </source>
</evidence>
<sequence>MTKKTILANFIIFYSISSFAQANDSLNLQFIERYKENRQLSYTSPLSEIGAPSKYILSGKLTTTYMLLASKKLPVAFAVIPDFTVRVRNEKSAGVRTPSFRLGGATYVRLNNNLNNYKYAEIGFTHHSNGQDANAINTDGTINTYNGNFSTNYLTASYNFGNFTNHAAGKNYSSYNHKVGLEWHKWFAYEKALEDNYGFTRLNYNFSLRKYTFYKPKSKEKTQLEKEYLRLNADVSYAVNSISNSPIKGIKKRLNAELTANYSLPFMQNVFLMATAGYYGEDPYNIYFSDHYGFLRFGISTGFLKYKVKP</sequence>
<evidence type="ECO:0008006" key="4">
    <source>
        <dbReference type="Google" id="ProtNLM"/>
    </source>
</evidence>
<name>A0ABW5TVD4_9SPHI</name>
<comment type="caution">
    <text evidence="2">The sequence shown here is derived from an EMBL/GenBank/DDBJ whole genome shotgun (WGS) entry which is preliminary data.</text>
</comment>
<keyword evidence="3" id="KW-1185">Reference proteome</keyword>
<feature type="chain" id="PRO_5047030919" description="Phosphatidylcholine 1-acylhydrolase" evidence="1">
    <location>
        <begin position="23"/>
        <end position="310"/>
    </location>
</feature>
<evidence type="ECO:0000313" key="2">
    <source>
        <dbReference type="EMBL" id="MFD2733069.1"/>
    </source>
</evidence>
<dbReference type="EMBL" id="JBHULV010000051">
    <property type="protein sequence ID" value="MFD2733069.1"/>
    <property type="molecule type" value="Genomic_DNA"/>
</dbReference>
<feature type="signal peptide" evidence="1">
    <location>
        <begin position="1"/>
        <end position="22"/>
    </location>
</feature>